<gene>
    <name evidence="7" type="ORF">C0Q70_06832</name>
</gene>
<dbReference type="PANTHER" id="PTHR46474:SF1">
    <property type="entry name" value="TWO PORE CHANNEL PROTEIN 1"/>
    <property type="match status" value="1"/>
</dbReference>
<evidence type="ECO:0000313" key="7">
    <source>
        <dbReference type="EMBL" id="PVD31420.1"/>
    </source>
</evidence>
<feature type="domain" description="Ion transport" evidence="6">
    <location>
        <begin position="2"/>
        <end position="148"/>
    </location>
</feature>
<evidence type="ECO:0000256" key="4">
    <source>
        <dbReference type="ARBA" id="ARBA00023136"/>
    </source>
</evidence>
<dbReference type="GO" id="GO:0005765">
    <property type="term" value="C:lysosomal membrane"/>
    <property type="evidence" value="ECO:0007669"/>
    <property type="project" value="InterPro"/>
</dbReference>
<dbReference type="AlphaFoldDB" id="A0A2T7PDC4"/>
<comment type="caution">
    <text evidence="7">The sequence shown here is derived from an EMBL/GenBank/DDBJ whole genome shotgun (WGS) entry which is preliminary data.</text>
</comment>
<dbReference type="InterPro" id="IPR005821">
    <property type="entry name" value="Ion_trans_dom"/>
</dbReference>
<dbReference type="Pfam" id="PF00520">
    <property type="entry name" value="Ion_trans"/>
    <property type="match status" value="1"/>
</dbReference>
<evidence type="ECO:0000256" key="2">
    <source>
        <dbReference type="ARBA" id="ARBA00022692"/>
    </source>
</evidence>
<dbReference type="STRING" id="400727.A0A2T7PDC4"/>
<accession>A0A2T7PDC4</accession>
<proteinExistence type="predicted"/>
<keyword evidence="4 5" id="KW-0472">Membrane</keyword>
<comment type="subcellular location">
    <subcellularLocation>
        <location evidence="1">Membrane</location>
        <topology evidence="1">Multi-pass membrane protein</topology>
    </subcellularLocation>
</comment>
<evidence type="ECO:0000259" key="6">
    <source>
        <dbReference type="Pfam" id="PF00520"/>
    </source>
</evidence>
<keyword evidence="2 5" id="KW-0812">Transmembrane</keyword>
<dbReference type="GO" id="GO:0022832">
    <property type="term" value="F:voltage-gated channel activity"/>
    <property type="evidence" value="ECO:0007669"/>
    <property type="project" value="InterPro"/>
</dbReference>
<evidence type="ECO:0000256" key="1">
    <source>
        <dbReference type="ARBA" id="ARBA00004141"/>
    </source>
</evidence>
<sequence>MVLRPFRLLRLFKIKRRFRDVLGTLFVLFHRLISLVFVIILVYYFYAILGMEIFLGYDLRNCCKNSSVEDFYMYENKTFQGFYYLNSFENLLVSGVTLFELTVVNNWFIIMEGYAHAISEWTRIYFMLFYIVMMVVMNIVVAFVLESFMFRIQYRRQMAVEDIEEDHGIYKEEVTLSEEELHMCREESAPLTGHYIAGSPSEQKYVFYGEKTRSREDFSLLMYHDEVKIVQTSNNMFQLWVEEFNQSRQATIEALDKLRVRERPNCHIINGYHDAIASEALPPPNHDEAFA</sequence>
<organism evidence="7 8">
    <name type="scientific">Pomacea canaliculata</name>
    <name type="common">Golden apple snail</name>
    <dbReference type="NCBI Taxonomy" id="400727"/>
    <lineage>
        <taxon>Eukaryota</taxon>
        <taxon>Metazoa</taxon>
        <taxon>Spiralia</taxon>
        <taxon>Lophotrochozoa</taxon>
        <taxon>Mollusca</taxon>
        <taxon>Gastropoda</taxon>
        <taxon>Caenogastropoda</taxon>
        <taxon>Architaenioglossa</taxon>
        <taxon>Ampullarioidea</taxon>
        <taxon>Ampullariidae</taxon>
        <taxon>Pomacea</taxon>
    </lineage>
</organism>
<dbReference type="Gene3D" id="1.10.287.70">
    <property type="match status" value="1"/>
</dbReference>
<protein>
    <recommendedName>
        <fullName evidence="6">Ion transport domain-containing protein</fullName>
    </recommendedName>
</protein>
<dbReference type="Proteomes" id="UP000245119">
    <property type="component" value="Linkage Group LG4"/>
</dbReference>
<keyword evidence="8" id="KW-1185">Reference proteome</keyword>
<dbReference type="GO" id="GO:0010008">
    <property type="term" value="C:endosome membrane"/>
    <property type="evidence" value="ECO:0007669"/>
    <property type="project" value="TreeGrafter"/>
</dbReference>
<name>A0A2T7PDC4_POMCA</name>
<keyword evidence="3 5" id="KW-1133">Transmembrane helix</keyword>
<evidence type="ECO:0000256" key="5">
    <source>
        <dbReference type="SAM" id="Phobius"/>
    </source>
</evidence>
<reference evidence="7 8" key="1">
    <citation type="submission" date="2018-04" db="EMBL/GenBank/DDBJ databases">
        <title>The genome of golden apple snail Pomacea canaliculata provides insight into stress tolerance and invasive adaptation.</title>
        <authorList>
            <person name="Liu C."/>
            <person name="Liu B."/>
            <person name="Ren Y."/>
            <person name="Zhang Y."/>
            <person name="Wang H."/>
            <person name="Li S."/>
            <person name="Jiang F."/>
            <person name="Yin L."/>
            <person name="Zhang G."/>
            <person name="Qian W."/>
            <person name="Fan W."/>
        </authorList>
    </citation>
    <scope>NUCLEOTIDE SEQUENCE [LARGE SCALE GENOMIC DNA]</scope>
    <source>
        <strain evidence="7">SZHN2017</strain>
        <tissue evidence="7">Muscle</tissue>
    </source>
</reference>
<dbReference type="InterPro" id="IPR028801">
    <property type="entry name" value="TPC1_animal"/>
</dbReference>
<evidence type="ECO:0000313" key="8">
    <source>
        <dbReference type="Proteomes" id="UP000245119"/>
    </source>
</evidence>
<dbReference type="PANTHER" id="PTHR46474">
    <property type="entry name" value="TWO PORE CALCIUM CHANNEL PROTEIN 1"/>
    <property type="match status" value="1"/>
</dbReference>
<dbReference type="GO" id="GO:0005216">
    <property type="term" value="F:monoatomic ion channel activity"/>
    <property type="evidence" value="ECO:0007669"/>
    <property type="project" value="InterPro"/>
</dbReference>
<dbReference type="OrthoDB" id="10068803at2759"/>
<feature type="transmembrane region" description="Helical" evidence="5">
    <location>
        <begin position="21"/>
        <end position="46"/>
    </location>
</feature>
<dbReference type="EMBL" id="PZQS01000004">
    <property type="protein sequence ID" value="PVD31420.1"/>
    <property type="molecule type" value="Genomic_DNA"/>
</dbReference>
<feature type="transmembrane region" description="Helical" evidence="5">
    <location>
        <begin position="124"/>
        <end position="148"/>
    </location>
</feature>
<evidence type="ECO:0000256" key="3">
    <source>
        <dbReference type="ARBA" id="ARBA00022989"/>
    </source>
</evidence>